<dbReference type="GO" id="GO:0051301">
    <property type="term" value="P:cell division"/>
    <property type="evidence" value="ECO:0007669"/>
    <property type="project" value="UniProtKB-KW"/>
</dbReference>
<comment type="similarity">
    <text evidence="3">Belongs to the SMC family. SMC1 subfamily.</text>
</comment>
<name>A7TQW2_VANPO</name>
<dbReference type="GO" id="GO:0030892">
    <property type="term" value="C:mitotic cohesin complex"/>
    <property type="evidence" value="ECO:0007669"/>
    <property type="project" value="EnsemblFungi"/>
</dbReference>
<evidence type="ECO:0000256" key="10">
    <source>
        <dbReference type="PIRNR" id="PIRNR005719"/>
    </source>
</evidence>
<keyword evidence="7 11" id="KW-0175">Coiled coil</keyword>
<dbReference type="GeneID" id="5543427"/>
<keyword evidence="4" id="KW-0158">Chromosome</keyword>
<comment type="subcellular location">
    <subcellularLocation>
        <location evidence="2">Chromosome</location>
    </subcellularLocation>
    <subcellularLocation>
        <location evidence="1 10">Nucleus</location>
    </subcellularLocation>
</comment>
<dbReference type="Gene3D" id="3.40.50.300">
    <property type="entry name" value="P-loop containing nucleotide triphosphate hydrolases"/>
    <property type="match status" value="2"/>
</dbReference>
<dbReference type="Gene3D" id="1.10.287.1490">
    <property type="match status" value="1"/>
</dbReference>
<keyword evidence="5" id="KW-0132">Cell division</keyword>
<sequence>MGRLLGLELNNFKSYKGVVNVGFGESNFTSIIGPNGSGKSNMMDAISFVLGVQSSHLRSNVLKDLIYRGFLSGDDEDNNNEDVNPNSAYVKAFYQKEDVTHELMRSISNSGDSTYKINNKTVSYKQYTSFLEDENILIKAKNFLVFQGDVEQIASQSTTDLTKLFEEVSGSIQYKKEYEELKEKVEKLSQSTAESIKNRRRINNEIKVYKDGITKDEKYKAQLEKRRNLLVYSSLWQLYHLDEKKSQSKNKLKEAKSKVSKLKEKLANEEKILQKAKNSIVKDTAAITKYKNKLEYRSKEKEKLASQLIPIKVSQRNTTKKISNIERRIEGIERDIERQKSYVERYESQLKVVTKSKESFELEIKESAKNFDKYRLSDEDLVTYDALSEKYLSSGGFDIDTKISLLNNDKQETSDEVAMFKNRIELAKSKIADDLVLQGERLELEISELTSSLNEKNSLHSQKVSELKTLQGEIESTSNKEYDLNYKLRETLVKLDDLSASQRESTNERKLRENVSMLRRLFPGVRGLVSDLCQPKKEKYALAVSTILGKNFDSIITDNISVAQECIAYLKKQRAGVASFIPLESIESEVPTLPFSDGQGCILTINAIEYEPEYERAMQYVCSDSIICDTLTIAKDLKWKHNVKSKLVTLEGALIHKAGLMTGGILRDATNRWDKEEFQSLTVLKDKLLSQIEELSTSSKSFAIKGRDLESTISLLNTDITSLRSEFTQLNRALEENKVEIQYQTDMIDKEFGPKLDALNDKIKVYDEEISQFENKKEDLQGEIFKEFTNRLGFTIKEYEEHSGEIRRKQAKELQQLQRQILNIENKLQFEQERLASTEKRFEKGQSELQKTKISLDSLETEESELQTQIEEIDNELETQRTEIDEMQKALDSKLKDISFIEDSLNEVSNSLEISKREKLGFNDDIEKVDLEKIGIYKNCKISGIELPITSAITLENLPNDKIDNDTILISNEIEVDYDELPAEYKESGNEAVGQKIEKEIKDAEEKLMELQPNSKAVERYDEAKDKFDEIDKETEGLKKKERKLLTQFVNIKKKRKELFEKAFEYVNEHIDPIYRELTKNPNSSVELAGGNASLTLEDEDEPYNGGVKYHATPPLKRFKDMEYLSGGEKTVAALALLFAINSYQPSPFFVLDEIDAALDITNVERIATYIQRHGNPELQFIVISLKNSMFEKSEALVGIYRHQKENSSRIITLNLTNYVN</sequence>
<dbReference type="GO" id="GO:0005524">
    <property type="term" value="F:ATP binding"/>
    <property type="evidence" value="ECO:0007669"/>
    <property type="project" value="InterPro"/>
</dbReference>
<dbReference type="RefSeq" id="XP_001643193.1">
    <property type="nucleotide sequence ID" value="XM_001643143.1"/>
</dbReference>
<dbReference type="InterPro" id="IPR024704">
    <property type="entry name" value="SMC"/>
</dbReference>
<dbReference type="eggNOG" id="KOG0018">
    <property type="taxonomic scope" value="Eukaryota"/>
</dbReference>
<dbReference type="SUPFAM" id="SSF75553">
    <property type="entry name" value="Smc hinge domain"/>
    <property type="match status" value="1"/>
</dbReference>
<evidence type="ECO:0000256" key="8">
    <source>
        <dbReference type="ARBA" id="ARBA00023242"/>
    </source>
</evidence>
<dbReference type="InterPro" id="IPR028468">
    <property type="entry name" value="Smc1_ABC"/>
</dbReference>
<dbReference type="GO" id="GO:0003690">
    <property type="term" value="F:double-stranded DNA binding"/>
    <property type="evidence" value="ECO:0007669"/>
    <property type="project" value="EnsemblFungi"/>
</dbReference>
<evidence type="ECO:0000256" key="4">
    <source>
        <dbReference type="ARBA" id="ARBA00022454"/>
    </source>
</evidence>
<dbReference type="STRING" id="436907.A7TQW2"/>
<dbReference type="SUPFAM" id="SSF52540">
    <property type="entry name" value="P-loop containing nucleoside triphosphate hydrolases"/>
    <property type="match status" value="1"/>
</dbReference>
<feature type="coiled-coil region" evidence="11">
    <location>
        <begin position="807"/>
        <end position="897"/>
    </location>
</feature>
<dbReference type="CDD" id="cd03275">
    <property type="entry name" value="ABC_SMC1_euk"/>
    <property type="match status" value="1"/>
</dbReference>
<evidence type="ECO:0000256" key="2">
    <source>
        <dbReference type="ARBA" id="ARBA00004286"/>
    </source>
</evidence>
<feature type="coiled-coil region" evidence="11">
    <location>
        <begin position="171"/>
        <end position="198"/>
    </location>
</feature>
<dbReference type="InterPro" id="IPR003395">
    <property type="entry name" value="RecF/RecN/SMC_N"/>
</dbReference>
<feature type="coiled-coil region" evidence="11">
    <location>
        <begin position="245"/>
        <end position="279"/>
    </location>
</feature>
<dbReference type="HOGENOM" id="CLU_001042_0_1_1"/>
<keyword evidence="9" id="KW-0131">Cell cycle</keyword>
<dbReference type="GO" id="GO:0005634">
    <property type="term" value="C:nucleus"/>
    <property type="evidence" value="ECO:0007669"/>
    <property type="project" value="UniProtKB-SubCell"/>
</dbReference>
<dbReference type="GO" id="GO:0003680">
    <property type="term" value="F:minor groove of adenine-thymine-rich DNA binding"/>
    <property type="evidence" value="ECO:0007669"/>
    <property type="project" value="EnsemblFungi"/>
</dbReference>
<evidence type="ECO:0000313" key="14">
    <source>
        <dbReference type="Proteomes" id="UP000000267"/>
    </source>
</evidence>
<evidence type="ECO:0000256" key="6">
    <source>
        <dbReference type="ARBA" id="ARBA00022776"/>
    </source>
</evidence>
<feature type="coiled-coil region" evidence="11">
    <location>
        <begin position="720"/>
        <end position="783"/>
    </location>
</feature>
<evidence type="ECO:0000256" key="7">
    <source>
        <dbReference type="ARBA" id="ARBA00023054"/>
    </source>
</evidence>
<evidence type="ECO:0000313" key="13">
    <source>
        <dbReference type="EMBL" id="EDO15335.1"/>
    </source>
</evidence>
<feature type="coiled-coil region" evidence="11">
    <location>
        <begin position="315"/>
        <end position="363"/>
    </location>
</feature>
<proteinExistence type="inferred from homology"/>
<evidence type="ECO:0000256" key="1">
    <source>
        <dbReference type="ARBA" id="ARBA00004123"/>
    </source>
</evidence>
<protein>
    <recommendedName>
        <fullName evidence="10">Structural maintenance of chromosomes protein</fullName>
    </recommendedName>
</protein>
<keyword evidence="14" id="KW-1185">Reference proteome</keyword>
<dbReference type="GO" id="GO:0016887">
    <property type="term" value="F:ATP hydrolysis activity"/>
    <property type="evidence" value="ECO:0007669"/>
    <property type="project" value="InterPro"/>
</dbReference>
<dbReference type="Gene3D" id="1.20.1060.20">
    <property type="match status" value="1"/>
</dbReference>
<dbReference type="OMA" id="KHMDFQR"/>
<dbReference type="PANTHER" id="PTHR18937:SF12">
    <property type="entry name" value="STRUCTURAL MAINTENANCE OF CHROMOSOMES PROTEIN"/>
    <property type="match status" value="1"/>
</dbReference>
<dbReference type="Gene3D" id="3.30.70.1620">
    <property type="match status" value="1"/>
</dbReference>
<organism evidence="14">
    <name type="scientific">Vanderwaltozyma polyspora (strain ATCC 22028 / DSM 70294 / BCRC 21397 / CBS 2163 / NBRC 10782 / NRRL Y-8283 / UCD 57-17)</name>
    <name type="common">Kluyveromyces polysporus</name>
    <dbReference type="NCBI Taxonomy" id="436907"/>
    <lineage>
        <taxon>Eukaryota</taxon>
        <taxon>Fungi</taxon>
        <taxon>Dikarya</taxon>
        <taxon>Ascomycota</taxon>
        <taxon>Saccharomycotina</taxon>
        <taxon>Saccharomycetes</taxon>
        <taxon>Saccharomycetales</taxon>
        <taxon>Saccharomycetaceae</taxon>
        <taxon>Vanderwaltozyma</taxon>
    </lineage>
</organism>
<reference evidence="13 14" key="1">
    <citation type="journal article" date="2007" name="Proc. Natl. Acad. Sci. U.S.A.">
        <title>Independent sorting-out of thousands of duplicated gene pairs in two yeast species descended from a whole-genome duplication.</title>
        <authorList>
            <person name="Scannell D.R."/>
            <person name="Frank A.C."/>
            <person name="Conant G.C."/>
            <person name="Byrne K.P."/>
            <person name="Woolfit M."/>
            <person name="Wolfe K.H."/>
        </authorList>
    </citation>
    <scope>NUCLEOTIDE SEQUENCE [LARGE SCALE GENOMIC DNA]</scope>
    <source>
        <strain evidence="14">ATCC 22028 / DSM 70294 / BCRC 21397 / CBS 2163 / NBRC 10782 / NRRL Y-8283 / UCD 57-17</strain>
    </source>
</reference>
<evidence type="ECO:0000256" key="11">
    <source>
        <dbReference type="SAM" id="Coils"/>
    </source>
</evidence>
<dbReference type="AlphaFoldDB" id="A7TQW2"/>
<dbReference type="InParanoid" id="A7TQW2"/>
<dbReference type="EMBL" id="DS480465">
    <property type="protein sequence ID" value="EDO15335.1"/>
    <property type="molecule type" value="Genomic_DNA"/>
</dbReference>
<dbReference type="FunCoup" id="A7TQW2">
    <property type="interactions" value="818"/>
</dbReference>
<dbReference type="InterPro" id="IPR010935">
    <property type="entry name" value="SMC_hinge"/>
</dbReference>
<keyword evidence="8 10" id="KW-0539">Nucleus</keyword>
<gene>
    <name evidence="13" type="ORF">Kpol_1011p5</name>
</gene>
<evidence type="ECO:0000256" key="5">
    <source>
        <dbReference type="ARBA" id="ARBA00022618"/>
    </source>
</evidence>
<dbReference type="OrthoDB" id="5575062at2759"/>
<feature type="coiled-coil region" evidence="11">
    <location>
        <begin position="1014"/>
        <end position="1041"/>
    </location>
</feature>
<dbReference type="GO" id="GO:0000070">
    <property type="term" value="P:mitotic sister chromatid segregation"/>
    <property type="evidence" value="ECO:0007669"/>
    <property type="project" value="EnsemblFungi"/>
</dbReference>
<evidence type="ECO:0000259" key="12">
    <source>
        <dbReference type="SMART" id="SM00968"/>
    </source>
</evidence>
<dbReference type="GO" id="GO:0006302">
    <property type="term" value="P:double-strand break repair"/>
    <property type="evidence" value="ECO:0007669"/>
    <property type="project" value="EnsemblFungi"/>
</dbReference>
<dbReference type="Pfam" id="PF06470">
    <property type="entry name" value="SMC_hinge"/>
    <property type="match status" value="1"/>
</dbReference>
<dbReference type="PIRSF" id="PIRSF005719">
    <property type="entry name" value="SMC"/>
    <property type="match status" value="1"/>
</dbReference>
<dbReference type="GO" id="GO:0042802">
    <property type="term" value="F:identical protein binding"/>
    <property type="evidence" value="ECO:0007669"/>
    <property type="project" value="EnsemblFungi"/>
</dbReference>
<dbReference type="SMART" id="SM00968">
    <property type="entry name" value="SMC_hinge"/>
    <property type="match status" value="1"/>
</dbReference>
<dbReference type="Proteomes" id="UP000000267">
    <property type="component" value="Unassembled WGS sequence"/>
</dbReference>
<evidence type="ECO:0000256" key="3">
    <source>
        <dbReference type="ARBA" id="ARBA00005597"/>
    </source>
</evidence>
<dbReference type="Pfam" id="PF02463">
    <property type="entry name" value="SMC_N"/>
    <property type="match status" value="1"/>
</dbReference>
<accession>A7TQW2</accession>
<dbReference type="PANTHER" id="PTHR18937">
    <property type="entry name" value="STRUCTURAL MAINTENANCE OF CHROMOSOMES SMC FAMILY MEMBER"/>
    <property type="match status" value="1"/>
</dbReference>
<dbReference type="InterPro" id="IPR036277">
    <property type="entry name" value="SMC_hinge_sf"/>
</dbReference>
<keyword evidence="6" id="KW-0498">Mitosis</keyword>
<dbReference type="GO" id="GO:0007064">
    <property type="term" value="P:mitotic sister chromatid cohesion"/>
    <property type="evidence" value="ECO:0007669"/>
    <property type="project" value="EnsemblFungi"/>
</dbReference>
<feature type="domain" description="SMC hinge" evidence="12">
    <location>
        <begin position="523"/>
        <end position="638"/>
    </location>
</feature>
<evidence type="ECO:0000256" key="9">
    <source>
        <dbReference type="ARBA" id="ARBA00023306"/>
    </source>
</evidence>
<dbReference type="KEGG" id="vpo:Kpol_1011p5"/>
<dbReference type="InterPro" id="IPR027417">
    <property type="entry name" value="P-loop_NTPase"/>
</dbReference>